<gene>
    <name evidence="2" type="ORF">MRATA1EN1_LOCUS22789</name>
</gene>
<evidence type="ECO:0000313" key="3">
    <source>
        <dbReference type="Proteomes" id="UP001176941"/>
    </source>
</evidence>
<keyword evidence="3" id="KW-1185">Reference proteome</keyword>
<evidence type="ECO:0000313" key="2">
    <source>
        <dbReference type="EMBL" id="CAI9173827.1"/>
    </source>
</evidence>
<sequence>MTSCSLDVAQRAAVRSGLQEGREPAWAAEASLPAGRPQGRRDRHHGCPHHSGHPAVTSVTEGGPRLQAVRVIRPVVSDGTEARSWRKTIKENEVKVHGVNDLLLRLLGALPLQTSRKNPEAGLQDVGSWSAMTVHDGAAGGGCDGLPDLAGLACG</sequence>
<evidence type="ECO:0000256" key="1">
    <source>
        <dbReference type="SAM" id="MobiDB-lite"/>
    </source>
</evidence>
<name>A0ABN8ZIU2_RANTA</name>
<organism evidence="2 3">
    <name type="scientific">Rangifer tarandus platyrhynchus</name>
    <name type="common">Svalbard reindeer</name>
    <dbReference type="NCBI Taxonomy" id="3082113"/>
    <lineage>
        <taxon>Eukaryota</taxon>
        <taxon>Metazoa</taxon>
        <taxon>Chordata</taxon>
        <taxon>Craniata</taxon>
        <taxon>Vertebrata</taxon>
        <taxon>Euteleostomi</taxon>
        <taxon>Mammalia</taxon>
        <taxon>Eutheria</taxon>
        <taxon>Laurasiatheria</taxon>
        <taxon>Artiodactyla</taxon>
        <taxon>Ruminantia</taxon>
        <taxon>Pecora</taxon>
        <taxon>Cervidae</taxon>
        <taxon>Odocoileinae</taxon>
        <taxon>Rangifer</taxon>
    </lineage>
</organism>
<reference evidence="2" key="1">
    <citation type="submission" date="2023-04" db="EMBL/GenBank/DDBJ databases">
        <authorList>
            <consortium name="ELIXIR-Norway"/>
        </authorList>
    </citation>
    <scope>NUCLEOTIDE SEQUENCE [LARGE SCALE GENOMIC DNA]</scope>
</reference>
<feature type="compositionally biased region" description="Basic residues" evidence="1">
    <location>
        <begin position="41"/>
        <end position="52"/>
    </location>
</feature>
<feature type="region of interest" description="Disordered" evidence="1">
    <location>
        <begin position="16"/>
        <end position="60"/>
    </location>
</feature>
<dbReference type="Proteomes" id="UP001176941">
    <property type="component" value="Chromosome 34"/>
</dbReference>
<protein>
    <submittedName>
        <fullName evidence="2">Uncharacterized protein</fullName>
    </submittedName>
</protein>
<proteinExistence type="predicted"/>
<dbReference type="EMBL" id="OX460345">
    <property type="protein sequence ID" value="CAI9173827.1"/>
    <property type="molecule type" value="Genomic_DNA"/>
</dbReference>
<accession>A0ABN8ZIU2</accession>